<proteinExistence type="predicted"/>
<dbReference type="Proteomes" id="UP001056120">
    <property type="component" value="Linkage Group LG15"/>
</dbReference>
<dbReference type="EMBL" id="CM042032">
    <property type="protein sequence ID" value="KAI3775693.1"/>
    <property type="molecule type" value="Genomic_DNA"/>
</dbReference>
<reference evidence="1 2" key="2">
    <citation type="journal article" date="2022" name="Mol. Ecol. Resour.">
        <title>The genomes of chicory, endive, great burdock and yacon provide insights into Asteraceae paleo-polyploidization history and plant inulin production.</title>
        <authorList>
            <person name="Fan W."/>
            <person name="Wang S."/>
            <person name="Wang H."/>
            <person name="Wang A."/>
            <person name="Jiang F."/>
            <person name="Liu H."/>
            <person name="Zhao H."/>
            <person name="Xu D."/>
            <person name="Zhang Y."/>
        </authorList>
    </citation>
    <scope>NUCLEOTIDE SEQUENCE [LARGE SCALE GENOMIC DNA]</scope>
    <source>
        <strain evidence="2">cv. Yunnan</strain>
        <tissue evidence="1">Leaves</tissue>
    </source>
</reference>
<keyword evidence="2" id="KW-1185">Reference proteome</keyword>
<accession>A0ACB9FXL5</accession>
<name>A0ACB9FXL5_9ASTR</name>
<protein>
    <submittedName>
        <fullName evidence="1">Uncharacterized protein</fullName>
    </submittedName>
</protein>
<sequence>MHEIVERTFQFLICGFRMEEQWKELYEYTNTTWAFRLLLTEKKKWISKNEQFEEALAETKELLQRDTLDHHECDLGHGHAYEYMLSLMYEIL</sequence>
<evidence type="ECO:0000313" key="2">
    <source>
        <dbReference type="Proteomes" id="UP001056120"/>
    </source>
</evidence>
<comment type="caution">
    <text evidence="1">The sequence shown here is derived from an EMBL/GenBank/DDBJ whole genome shotgun (WGS) entry which is preliminary data.</text>
</comment>
<evidence type="ECO:0000313" key="1">
    <source>
        <dbReference type="EMBL" id="KAI3775693.1"/>
    </source>
</evidence>
<reference evidence="2" key="1">
    <citation type="journal article" date="2022" name="Mol. Ecol. Resour.">
        <title>The genomes of chicory, endive, great burdock and yacon provide insights into Asteraceae palaeo-polyploidization history and plant inulin production.</title>
        <authorList>
            <person name="Fan W."/>
            <person name="Wang S."/>
            <person name="Wang H."/>
            <person name="Wang A."/>
            <person name="Jiang F."/>
            <person name="Liu H."/>
            <person name="Zhao H."/>
            <person name="Xu D."/>
            <person name="Zhang Y."/>
        </authorList>
    </citation>
    <scope>NUCLEOTIDE SEQUENCE [LARGE SCALE GENOMIC DNA]</scope>
    <source>
        <strain evidence="2">cv. Yunnan</strain>
    </source>
</reference>
<organism evidence="1 2">
    <name type="scientific">Smallanthus sonchifolius</name>
    <dbReference type="NCBI Taxonomy" id="185202"/>
    <lineage>
        <taxon>Eukaryota</taxon>
        <taxon>Viridiplantae</taxon>
        <taxon>Streptophyta</taxon>
        <taxon>Embryophyta</taxon>
        <taxon>Tracheophyta</taxon>
        <taxon>Spermatophyta</taxon>
        <taxon>Magnoliopsida</taxon>
        <taxon>eudicotyledons</taxon>
        <taxon>Gunneridae</taxon>
        <taxon>Pentapetalae</taxon>
        <taxon>asterids</taxon>
        <taxon>campanulids</taxon>
        <taxon>Asterales</taxon>
        <taxon>Asteraceae</taxon>
        <taxon>Asteroideae</taxon>
        <taxon>Heliantheae alliance</taxon>
        <taxon>Millerieae</taxon>
        <taxon>Smallanthus</taxon>
    </lineage>
</organism>
<gene>
    <name evidence="1" type="ORF">L1987_45442</name>
</gene>